<evidence type="ECO:0000256" key="2">
    <source>
        <dbReference type="ARBA" id="ARBA00023015"/>
    </source>
</evidence>
<accession>A0A0J6WYD4</accession>
<comment type="caution">
    <text evidence="6">The sequence shown here is derived from an EMBL/GenBank/DDBJ whole genome shotgun (WGS) entry which is preliminary data.</text>
</comment>
<dbReference type="PROSITE" id="PS50931">
    <property type="entry name" value="HTH_LYSR"/>
    <property type="match status" value="1"/>
</dbReference>
<feature type="domain" description="HTH lysR-type" evidence="5">
    <location>
        <begin position="9"/>
        <end position="60"/>
    </location>
</feature>
<evidence type="ECO:0000313" key="7">
    <source>
        <dbReference type="Proteomes" id="UP000036503"/>
    </source>
</evidence>
<dbReference type="Pfam" id="PF00126">
    <property type="entry name" value="HTH_1"/>
    <property type="match status" value="1"/>
</dbReference>
<protein>
    <recommendedName>
        <fullName evidence="5">HTH lysR-type domain-containing protein</fullName>
    </recommendedName>
</protein>
<evidence type="ECO:0000256" key="3">
    <source>
        <dbReference type="ARBA" id="ARBA00023125"/>
    </source>
</evidence>
<dbReference type="SUPFAM" id="SSF53850">
    <property type="entry name" value="Periplasmic binding protein-like II"/>
    <property type="match status" value="1"/>
</dbReference>
<dbReference type="Pfam" id="PF03466">
    <property type="entry name" value="LysR_substrate"/>
    <property type="match status" value="1"/>
</dbReference>
<dbReference type="SUPFAM" id="SSF46785">
    <property type="entry name" value="Winged helix' DNA-binding domain"/>
    <property type="match status" value="1"/>
</dbReference>
<dbReference type="InterPro" id="IPR000847">
    <property type="entry name" value="LysR_HTH_N"/>
</dbReference>
<evidence type="ECO:0000313" key="6">
    <source>
        <dbReference type="EMBL" id="KMO86882.1"/>
    </source>
</evidence>
<dbReference type="GO" id="GO:0003677">
    <property type="term" value="F:DNA binding"/>
    <property type="evidence" value="ECO:0007669"/>
    <property type="project" value="UniProtKB-KW"/>
</dbReference>
<sequence>MDSDRREYEYIHKIMETGSFMAAAEKLYITQPSLSQFIRRIERHLGAELFDRTHQPIRLTEAGCLYLEIEGQIRELCKIREQRIRDLDQTICGIVRIGSSNYRSMTILAQAIPVIRARYPHIDICLEEGTTWELEAFALQGKTDFSIVVRPSFATSLTYVELFREELLLALSPQWDNGNDAVFQKELHSDYPVFNYQQLAKRPFVVMKEGQELRHSFFALTKALAISPSISLETTDMITAQTLAGIGVGAAIVPGGLAASYKPPVQPHYFSLRAYLDDWDVVLAYKTGRYLSKADRAVMAVICELIRTPETVL</sequence>
<keyword evidence="3" id="KW-0238">DNA-binding</keyword>
<evidence type="ECO:0000256" key="4">
    <source>
        <dbReference type="ARBA" id="ARBA00023163"/>
    </source>
</evidence>
<dbReference type="AlphaFoldDB" id="A0A0J6WYD4"/>
<dbReference type="PANTHER" id="PTHR30346:SF28">
    <property type="entry name" value="HTH-TYPE TRANSCRIPTIONAL REGULATOR CYNR"/>
    <property type="match status" value="1"/>
</dbReference>
<dbReference type="GO" id="GO:0003700">
    <property type="term" value="F:DNA-binding transcription factor activity"/>
    <property type="evidence" value="ECO:0007669"/>
    <property type="project" value="InterPro"/>
</dbReference>
<dbReference type="InterPro" id="IPR036388">
    <property type="entry name" value="WH-like_DNA-bd_sf"/>
</dbReference>
<dbReference type="RefSeq" id="WP_048513836.1">
    <property type="nucleotide sequence ID" value="NZ_FUXD01000015.1"/>
</dbReference>
<dbReference type="GO" id="GO:0032993">
    <property type="term" value="C:protein-DNA complex"/>
    <property type="evidence" value="ECO:0007669"/>
    <property type="project" value="TreeGrafter"/>
</dbReference>
<keyword evidence="7" id="KW-1185">Reference proteome</keyword>
<dbReference type="PRINTS" id="PR00039">
    <property type="entry name" value="HTHLYSR"/>
</dbReference>
<name>A0A0J6WYD4_9FIRM</name>
<dbReference type="PATRIC" id="fig|1122219.3.peg.505"/>
<keyword evidence="4" id="KW-0804">Transcription</keyword>
<reference evidence="6 7" key="1">
    <citation type="submission" date="2015-06" db="EMBL/GenBank/DDBJ databases">
        <title>Draft genome sequence of beer spoilage bacterium Megasphaera cerevisiae type strain 20462.</title>
        <authorList>
            <person name="Kutumbaka K."/>
            <person name="Pasmowitz J."/>
            <person name="Mategko J."/>
            <person name="Reyes D."/>
            <person name="Friedrich A."/>
            <person name="Han S."/>
            <person name="Martens-Habbena W."/>
            <person name="Neal-McKinney J."/>
            <person name="Janagama H.K."/>
            <person name="Nadala C."/>
            <person name="Samadpour M."/>
        </authorList>
    </citation>
    <scope>NUCLEOTIDE SEQUENCE [LARGE SCALE GENOMIC DNA]</scope>
    <source>
        <strain evidence="6 7">DSM 20462</strain>
    </source>
</reference>
<organism evidence="6 7">
    <name type="scientific">Megasphaera cerevisiae DSM 20462</name>
    <dbReference type="NCBI Taxonomy" id="1122219"/>
    <lineage>
        <taxon>Bacteria</taxon>
        <taxon>Bacillati</taxon>
        <taxon>Bacillota</taxon>
        <taxon>Negativicutes</taxon>
        <taxon>Veillonellales</taxon>
        <taxon>Veillonellaceae</taxon>
        <taxon>Megasphaera</taxon>
    </lineage>
</organism>
<comment type="similarity">
    <text evidence="1">Belongs to the LysR transcriptional regulatory family.</text>
</comment>
<evidence type="ECO:0000259" key="5">
    <source>
        <dbReference type="PROSITE" id="PS50931"/>
    </source>
</evidence>
<dbReference type="EMBL" id="LEKT01000013">
    <property type="protein sequence ID" value="KMO86882.1"/>
    <property type="molecule type" value="Genomic_DNA"/>
</dbReference>
<evidence type="ECO:0000256" key="1">
    <source>
        <dbReference type="ARBA" id="ARBA00009437"/>
    </source>
</evidence>
<dbReference type="STRING" id="39029.BSR42_11395"/>
<dbReference type="InterPro" id="IPR036390">
    <property type="entry name" value="WH_DNA-bd_sf"/>
</dbReference>
<dbReference type="CDD" id="cd05466">
    <property type="entry name" value="PBP2_LTTR_substrate"/>
    <property type="match status" value="1"/>
</dbReference>
<dbReference type="InParanoid" id="A0A0J6WYD4"/>
<proteinExistence type="inferred from homology"/>
<dbReference type="Gene3D" id="3.40.190.290">
    <property type="match status" value="1"/>
</dbReference>
<dbReference type="PANTHER" id="PTHR30346">
    <property type="entry name" value="TRANSCRIPTIONAL DUAL REGULATOR HCAR-RELATED"/>
    <property type="match status" value="1"/>
</dbReference>
<dbReference type="OrthoDB" id="9803735at2"/>
<dbReference type="Gene3D" id="1.10.10.10">
    <property type="entry name" value="Winged helix-like DNA-binding domain superfamily/Winged helix DNA-binding domain"/>
    <property type="match status" value="1"/>
</dbReference>
<dbReference type="InterPro" id="IPR005119">
    <property type="entry name" value="LysR_subst-bd"/>
</dbReference>
<keyword evidence="2" id="KW-0805">Transcription regulation</keyword>
<dbReference type="Proteomes" id="UP000036503">
    <property type="component" value="Unassembled WGS sequence"/>
</dbReference>
<gene>
    <name evidence="6" type="ORF">AB840_05515</name>
</gene>